<dbReference type="InterPro" id="IPR009057">
    <property type="entry name" value="Homeodomain-like_sf"/>
</dbReference>
<dbReference type="EMBL" id="KI537036">
    <property type="protein sequence ID" value="ESR35512.1"/>
    <property type="molecule type" value="Genomic_DNA"/>
</dbReference>
<feature type="domain" description="Myb-like" evidence="1">
    <location>
        <begin position="81"/>
        <end position="129"/>
    </location>
</feature>
<dbReference type="CDD" id="cd11660">
    <property type="entry name" value="SANT_TRF"/>
    <property type="match status" value="1"/>
</dbReference>
<evidence type="ECO:0000259" key="1">
    <source>
        <dbReference type="PROSITE" id="PS50090"/>
    </source>
</evidence>
<dbReference type="SUPFAM" id="SSF46689">
    <property type="entry name" value="Homeodomain-like"/>
    <property type="match status" value="1"/>
</dbReference>
<accession>V4S562</accession>
<gene>
    <name evidence="2" type="ORF">CICLE_v10006165mg</name>
</gene>
<dbReference type="Gramene" id="ESR35512">
    <property type="protein sequence ID" value="ESR35512"/>
    <property type="gene ID" value="CICLE_v10006165mg"/>
</dbReference>
<dbReference type="Proteomes" id="UP000030687">
    <property type="component" value="Unassembled WGS sequence"/>
</dbReference>
<dbReference type="InParanoid" id="V4S562"/>
<name>V4S562_CITCL</name>
<dbReference type="PROSITE" id="PS50090">
    <property type="entry name" value="MYB_LIKE"/>
    <property type="match status" value="1"/>
</dbReference>
<dbReference type="STRING" id="85681.V4S562"/>
<evidence type="ECO:0000313" key="3">
    <source>
        <dbReference type="Proteomes" id="UP000030687"/>
    </source>
</evidence>
<proteinExistence type="predicted"/>
<dbReference type="eggNOG" id="KOG0383">
    <property type="taxonomic scope" value="Eukaryota"/>
</dbReference>
<dbReference type="Gene3D" id="1.10.246.220">
    <property type="match status" value="1"/>
</dbReference>
<reference evidence="2 3" key="1">
    <citation type="submission" date="2013-10" db="EMBL/GenBank/DDBJ databases">
        <authorList>
            <consortium name="International Citrus Genome Consortium"/>
            <person name="Jenkins J."/>
            <person name="Schmutz J."/>
            <person name="Prochnik S."/>
            <person name="Rokhsar D."/>
            <person name="Gmitter F."/>
            <person name="Ollitrault P."/>
            <person name="Machado M."/>
            <person name="Talon M."/>
            <person name="Wincker P."/>
            <person name="Jaillon O."/>
            <person name="Morgante M."/>
        </authorList>
    </citation>
    <scope>NUCLEOTIDE SEQUENCE</scope>
    <source>
        <strain evidence="3">cv. Clemenules</strain>
    </source>
</reference>
<dbReference type="InterPro" id="IPR001005">
    <property type="entry name" value="SANT/Myb"/>
</dbReference>
<evidence type="ECO:0000313" key="2">
    <source>
        <dbReference type="EMBL" id="ESR35512.1"/>
    </source>
</evidence>
<sequence>MGSLIKGSHVLASKNHSIGCIAIRPVLAVNKASGINYAGCSSSAKMNSQEIFIPQVSSRIQSLYTVAQDNSRKELGMMEAWSEKELDALWVGVRRHGQGNWACILRDSTLKFSEHRTSKDLSERWEKEVRQISMIESSRNILPLEQ</sequence>
<keyword evidence="3" id="KW-1185">Reference proteome</keyword>
<organism evidence="2 3">
    <name type="scientific">Citrus clementina</name>
    <name type="common">Clementine</name>
    <name type="synonym">Citrus deliciosa x Citrus sinensis</name>
    <dbReference type="NCBI Taxonomy" id="85681"/>
    <lineage>
        <taxon>Eukaryota</taxon>
        <taxon>Viridiplantae</taxon>
        <taxon>Streptophyta</taxon>
        <taxon>Embryophyta</taxon>
        <taxon>Tracheophyta</taxon>
        <taxon>Spermatophyta</taxon>
        <taxon>Magnoliopsida</taxon>
        <taxon>eudicotyledons</taxon>
        <taxon>Gunneridae</taxon>
        <taxon>Pentapetalae</taxon>
        <taxon>rosids</taxon>
        <taxon>malvids</taxon>
        <taxon>Sapindales</taxon>
        <taxon>Rutaceae</taxon>
        <taxon>Aurantioideae</taxon>
        <taxon>Citrus</taxon>
    </lineage>
</organism>
<dbReference type="AlphaFoldDB" id="V4S562"/>
<protein>
    <recommendedName>
        <fullName evidence="1">Myb-like domain-containing protein</fullName>
    </recommendedName>
</protein>
<dbReference type="KEGG" id="cic:CICLE_v10006165mg"/>